<proteinExistence type="inferred from homology"/>
<feature type="domain" description="RRM" evidence="12">
    <location>
        <begin position="79"/>
        <end position="151"/>
    </location>
</feature>
<evidence type="ECO:0000256" key="7">
    <source>
        <dbReference type="ARBA" id="ARBA00023054"/>
    </source>
</evidence>
<dbReference type="FunFam" id="3.30.70.330:FF:000043">
    <property type="entry name" value="paraspeckle component 1 isoform X1"/>
    <property type="match status" value="1"/>
</dbReference>
<dbReference type="FunFam" id="3.30.70.330:FF:000126">
    <property type="entry name" value="paraspeckle component 1 isoform X1"/>
    <property type="match status" value="1"/>
</dbReference>
<dbReference type="SMART" id="SM00360">
    <property type="entry name" value="RRM"/>
    <property type="match status" value="2"/>
</dbReference>
<feature type="compositionally biased region" description="Polar residues" evidence="11">
    <location>
        <begin position="1"/>
        <end position="26"/>
    </location>
</feature>
<protein>
    <recommendedName>
        <fullName evidence="3">Paraspeckle component 1</fullName>
    </recommendedName>
</protein>
<evidence type="ECO:0000259" key="12">
    <source>
        <dbReference type="PROSITE" id="PS50102"/>
    </source>
</evidence>
<comment type="similarity">
    <text evidence="2">Belongs to the PSPC family.</text>
</comment>
<dbReference type="CDD" id="cd12949">
    <property type="entry name" value="NOPS_PSPC1"/>
    <property type="match status" value="1"/>
</dbReference>
<evidence type="ECO:0000256" key="9">
    <source>
        <dbReference type="PROSITE-ProRule" id="PRU00176"/>
    </source>
</evidence>
<dbReference type="Gene3D" id="6.10.250.1170">
    <property type="match status" value="1"/>
</dbReference>
<evidence type="ECO:0000313" key="13">
    <source>
        <dbReference type="EMBL" id="KAJ8409902.1"/>
    </source>
</evidence>
<comment type="caution">
    <text evidence="13">The sequence shown here is derived from an EMBL/GenBank/DDBJ whole genome shotgun (WGS) entry which is preliminary data.</text>
</comment>
<dbReference type="GO" id="GO:0016607">
    <property type="term" value="C:nuclear speck"/>
    <property type="evidence" value="ECO:0007669"/>
    <property type="project" value="UniProtKB-SubCell"/>
</dbReference>
<feature type="coiled-coil region" evidence="10">
    <location>
        <begin position="280"/>
        <end position="366"/>
    </location>
</feature>
<reference evidence="13" key="1">
    <citation type="journal article" date="2023" name="Science">
        <title>Genome structures resolve the early diversification of teleost fishes.</title>
        <authorList>
            <person name="Parey E."/>
            <person name="Louis A."/>
            <person name="Montfort J."/>
            <person name="Bouchez O."/>
            <person name="Roques C."/>
            <person name="Iampietro C."/>
            <person name="Lluch J."/>
            <person name="Castinel A."/>
            <person name="Donnadieu C."/>
            <person name="Desvignes T."/>
            <person name="Floi Bucao C."/>
            <person name="Jouanno E."/>
            <person name="Wen M."/>
            <person name="Mejri S."/>
            <person name="Dirks R."/>
            <person name="Jansen H."/>
            <person name="Henkel C."/>
            <person name="Chen W.J."/>
            <person name="Zahm M."/>
            <person name="Cabau C."/>
            <person name="Klopp C."/>
            <person name="Thompson A.W."/>
            <person name="Robinson-Rechavi M."/>
            <person name="Braasch I."/>
            <person name="Lecointre G."/>
            <person name="Bobe J."/>
            <person name="Postlethwait J.H."/>
            <person name="Berthelot C."/>
            <person name="Roest Crollius H."/>
            <person name="Guiguen Y."/>
        </authorList>
    </citation>
    <scope>NUCLEOTIDE SEQUENCE</scope>
    <source>
        <strain evidence="13">NC1722</strain>
    </source>
</reference>
<evidence type="ECO:0000256" key="8">
    <source>
        <dbReference type="ARBA" id="ARBA00023242"/>
    </source>
</evidence>
<evidence type="ECO:0000313" key="14">
    <source>
        <dbReference type="Proteomes" id="UP001221898"/>
    </source>
</evidence>
<keyword evidence="4" id="KW-0597">Phosphoprotein</keyword>
<feature type="compositionally biased region" description="Low complexity" evidence="11">
    <location>
        <begin position="463"/>
        <end position="486"/>
    </location>
</feature>
<dbReference type="PANTHER" id="PTHR23189">
    <property type="entry name" value="RNA RECOGNITION MOTIF-CONTAINING"/>
    <property type="match status" value="1"/>
</dbReference>
<dbReference type="Pfam" id="PF00076">
    <property type="entry name" value="RRM_1"/>
    <property type="match status" value="2"/>
</dbReference>
<accession>A0AAD7WUN6</accession>
<evidence type="ECO:0000256" key="11">
    <source>
        <dbReference type="SAM" id="MobiDB-lite"/>
    </source>
</evidence>
<dbReference type="GO" id="GO:0003723">
    <property type="term" value="F:RNA binding"/>
    <property type="evidence" value="ECO:0007669"/>
    <property type="project" value="UniProtKB-UniRule"/>
</dbReference>
<feature type="domain" description="RRM" evidence="12">
    <location>
        <begin position="153"/>
        <end position="234"/>
    </location>
</feature>
<dbReference type="InterPro" id="IPR000504">
    <property type="entry name" value="RRM_dom"/>
</dbReference>
<keyword evidence="5" id="KW-0677">Repeat</keyword>
<dbReference type="InterPro" id="IPR035979">
    <property type="entry name" value="RBD_domain_sf"/>
</dbReference>
<name>A0AAD7WUN6_9TELE</name>
<dbReference type="CDD" id="cd12586">
    <property type="entry name" value="RRM1_PSP1"/>
    <property type="match status" value="1"/>
</dbReference>
<evidence type="ECO:0000256" key="3">
    <source>
        <dbReference type="ARBA" id="ARBA00020221"/>
    </source>
</evidence>
<dbReference type="Gene3D" id="3.30.70.330">
    <property type="match status" value="2"/>
</dbReference>
<feature type="compositionally biased region" description="Gly residues" evidence="11">
    <location>
        <begin position="501"/>
        <end position="520"/>
    </location>
</feature>
<dbReference type="GO" id="GO:0042382">
    <property type="term" value="C:paraspeckles"/>
    <property type="evidence" value="ECO:0007669"/>
    <property type="project" value="UniProtKB-ARBA"/>
</dbReference>
<dbReference type="InterPro" id="IPR012975">
    <property type="entry name" value="NOPS"/>
</dbReference>
<comment type="subcellular location">
    <subcellularLocation>
        <location evidence="1">Nucleus speckle</location>
    </subcellularLocation>
</comment>
<dbReference type="EMBL" id="JAINUG010000028">
    <property type="protein sequence ID" value="KAJ8409902.1"/>
    <property type="molecule type" value="Genomic_DNA"/>
</dbReference>
<keyword evidence="14" id="KW-1185">Reference proteome</keyword>
<keyword evidence="7 10" id="KW-0175">Coiled coil</keyword>
<dbReference type="Proteomes" id="UP001221898">
    <property type="component" value="Unassembled WGS sequence"/>
</dbReference>
<dbReference type="Pfam" id="PF08075">
    <property type="entry name" value="NOPS"/>
    <property type="match status" value="1"/>
</dbReference>
<dbReference type="InterPro" id="IPR034522">
    <property type="entry name" value="PSP1_RRM1"/>
</dbReference>
<evidence type="ECO:0000256" key="4">
    <source>
        <dbReference type="ARBA" id="ARBA00022553"/>
    </source>
</evidence>
<keyword evidence="6 9" id="KW-0694">RNA-binding</keyword>
<feature type="compositionally biased region" description="Basic and acidic residues" evidence="11">
    <location>
        <begin position="27"/>
        <end position="40"/>
    </location>
</feature>
<dbReference type="SUPFAM" id="SSF54928">
    <property type="entry name" value="RNA-binding domain, RBD"/>
    <property type="match status" value="1"/>
</dbReference>
<evidence type="ECO:0000256" key="1">
    <source>
        <dbReference type="ARBA" id="ARBA00004324"/>
    </source>
</evidence>
<feature type="region of interest" description="Disordered" evidence="11">
    <location>
        <begin position="430"/>
        <end position="530"/>
    </location>
</feature>
<dbReference type="InterPro" id="IPR012677">
    <property type="entry name" value="Nucleotide-bd_a/b_plait_sf"/>
</dbReference>
<evidence type="ECO:0000256" key="6">
    <source>
        <dbReference type="ARBA" id="ARBA00022884"/>
    </source>
</evidence>
<feature type="region of interest" description="Disordered" evidence="11">
    <location>
        <begin position="1"/>
        <end position="55"/>
    </location>
</feature>
<sequence length="530" mass="59775">MANRNLKQVNIHNSAPSPRPHSTSRNLESEAAEHRPKMDEPTTSSTEPVSEPGVCESLEMTLDLKSFRRPGEKTFTQRCRLFVGNLPTDLTEEDFKKLFAKYGDASEVFINRDRGFGFIRLETRTLAEIAKAELDGTVMRNRPIRIRFATHGSALTVRNLSPVVSNELLEQAFSQFGPVERAIVVVDDRGRPTGKGFVEFASKPAARKALDRCADGALLLTTCPRPAVVEPTEQLDDEDGLPEKLLQKSAQYHKEREQPPRFAQPGTFEFEYSSRWKALDEMEKQQRDQVDRNIREAKEKLEAEMEAARHEHQLMMMRQDLMRRQEELRRLEELRNQELQKRKQIEMRHEEERRRREEEIMRHREQEDMRRQPDGFKPNYMDSREQDMRMGDIGPRGAINMGDAYSPVTAGGNQGPPQMMGMNMTNRGGAMGPEGAANMGTPMMPDNGAMRSDRFSQGGGPPQLGSPMGSRPGVEPQQQQQQQQQQQPPPPQPMVGVVPVGVGGGGPGGFGRGNQGGGNFDGPNSKRRRY</sequence>
<evidence type="ECO:0000256" key="5">
    <source>
        <dbReference type="ARBA" id="ARBA00022737"/>
    </source>
</evidence>
<organism evidence="13 14">
    <name type="scientific">Aldrovandia affinis</name>
    <dbReference type="NCBI Taxonomy" id="143900"/>
    <lineage>
        <taxon>Eukaryota</taxon>
        <taxon>Metazoa</taxon>
        <taxon>Chordata</taxon>
        <taxon>Craniata</taxon>
        <taxon>Vertebrata</taxon>
        <taxon>Euteleostomi</taxon>
        <taxon>Actinopterygii</taxon>
        <taxon>Neopterygii</taxon>
        <taxon>Teleostei</taxon>
        <taxon>Notacanthiformes</taxon>
        <taxon>Halosauridae</taxon>
        <taxon>Aldrovandia</taxon>
    </lineage>
</organism>
<dbReference type="AlphaFoldDB" id="A0AAD7WUN6"/>
<dbReference type="PROSITE" id="PS50102">
    <property type="entry name" value="RRM"/>
    <property type="match status" value="2"/>
</dbReference>
<keyword evidence="8" id="KW-0539">Nucleus</keyword>
<gene>
    <name evidence="13" type="ORF">AAFF_G00209430</name>
</gene>
<evidence type="ECO:0000256" key="10">
    <source>
        <dbReference type="SAM" id="Coils"/>
    </source>
</evidence>
<evidence type="ECO:0000256" key="2">
    <source>
        <dbReference type="ARBA" id="ARBA00005922"/>
    </source>
</evidence>